<gene>
    <name evidence="1" type="ORF">LOD99_6307</name>
</gene>
<organism evidence="1 2">
    <name type="scientific">Oopsacas minuta</name>
    <dbReference type="NCBI Taxonomy" id="111878"/>
    <lineage>
        <taxon>Eukaryota</taxon>
        <taxon>Metazoa</taxon>
        <taxon>Porifera</taxon>
        <taxon>Hexactinellida</taxon>
        <taxon>Hexasterophora</taxon>
        <taxon>Lyssacinosida</taxon>
        <taxon>Leucopsacidae</taxon>
        <taxon>Oopsacas</taxon>
    </lineage>
</organism>
<dbReference type="AlphaFoldDB" id="A0AAV7JML8"/>
<keyword evidence="2" id="KW-1185">Reference proteome</keyword>
<proteinExistence type="predicted"/>
<accession>A0AAV7JML8</accession>
<comment type="caution">
    <text evidence="1">The sequence shown here is derived from an EMBL/GenBank/DDBJ whole genome shotgun (WGS) entry which is preliminary data.</text>
</comment>
<dbReference type="EMBL" id="JAKMXF010000316">
    <property type="protein sequence ID" value="KAI6649943.1"/>
    <property type="molecule type" value="Genomic_DNA"/>
</dbReference>
<protein>
    <submittedName>
        <fullName evidence="1">Transposase</fullName>
    </submittedName>
</protein>
<evidence type="ECO:0000313" key="2">
    <source>
        <dbReference type="Proteomes" id="UP001165289"/>
    </source>
</evidence>
<dbReference type="PANTHER" id="PTHR46068">
    <property type="entry name" value="PROTEIN CBG27172"/>
    <property type="match status" value="1"/>
</dbReference>
<dbReference type="PANTHER" id="PTHR46068:SF1">
    <property type="entry name" value="TRANSPOSASE IS30-LIKE HTH DOMAIN-CONTAINING PROTEIN"/>
    <property type="match status" value="1"/>
</dbReference>
<name>A0AAV7JML8_9METZ</name>
<evidence type="ECO:0000313" key="1">
    <source>
        <dbReference type="EMBL" id="KAI6649943.1"/>
    </source>
</evidence>
<dbReference type="SUPFAM" id="SSF46689">
    <property type="entry name" value="Homeodomain-like"/>
    <property type="match status" value="1"/>
</dbReference>
<dbReference type="Proteomes" id="UP001165289">
    <property type="component" value="Unassembled WGS sequence"/>
</dbReference>
<dbReference type="InterPro" id="IPR009057">
    <property type="entry name" value="Homeodomain-like_sf"/>
</dbReference>
<reference evidence="1 2" key="1">
    <citation type="journal article" date="2023" name="BMC Biol.">
        <title>The compact genome of the sponge Oopsacas minuta (Hexactinellida) is lacking key metazoan core genes.</title>
        <authorList>
            <person name="Santini S."/>
            <person name="Schenkelaars Q."/>
            <person name="Jourda C."/>
            <person name="Duchesne M."/>
            <person name="Belahbib H."/>
            <person name="Rocher C."/>
            <person name="Selva M."/>
            <person name="Riesgo A."/>
            <person name="Vervoort M."/>
            <person name="Leys S.P."/>
            <person name="Kodjabachian L."/>
            <person name="Le Bivic A."/>
            <person name="Borchiellini C."/>
            <person name="Claverie J.M."/>
            <person name="Renard E."/>
        </authorList>
    </citation>
    <scope>NUCLEOTIDE SEQUENCE [LARGE SCALE GENOMIC DNA]</scope>
    <source>
        <strain evidence="1">SPO-2</strain>
    </source>
</reference>
<sequence length="165" mass="19372">MQSRRAAVIKLFTSGKSRSQIAYLLKEGKMFISRTLKRYADTKSITDKHRPGRPRSVRTLAMRKNVIRQIRRNPARSMRKMAKQMKTSKEMMRRLVRHDIGMKAYKIQKHQLLTTQTKQKRLIRSKAMLLRFTGGLHKQIVFSDEKLFTVEQSLNQQNDRILAGS</sequence>